<reference evidence="3 4" key="1">
    <citation type="journal article" date="2014" name="Mol. Plant">
        <title>Chromosome Scale Genome Assembly and Transcriptome Profiling of Nannochloropsis gaditana in Nitrogen Depletion.</title>
        <authorList>
            <person name="Corteggiani Carpinelli E."/>
            <person name="Telatin A."/>
            <person name="Vitulo N."/>
            <person name="Forcato C."/>
            <person name="D'Angelo M."/>
            <person name="Schiavon R."/>
            <person name="Vezzi A."/>
            <person name="Giacometti G.M."/>
            <person name="Morosinotto T."/>
            <person name="Valle G."/>
        </authorList>
    </citation>
    <scope>NUCLEOTIDE SEQUENCE [LARGE SCALE GENOMIC DNA]</scope>
    <source>
        <strain evidence="3 4">B-31</strain>
    </source>
</reference>
<evidence type="ECO:0000313" key="4">
    <source>
        <dbReference type="Proteomes" id="UP000019335"/>
    </source>
</evidence>
<evidence type="ECO:0000313" key="3">
    <source>
        <dbReference type="EMBL" id="EWM26009.1"/>
    </source>
</evidence>
<feature type="transmembrane region" description="Helical" evidence="2">
    <location>
        <begin position="15"/>
        <end position="34"/>
    </location>
</feature>
<organism evidence="3 4">
    <name type="scientific">Nannochloropsis gaditana</name>
    <dbReference type="NCBI Taxonomy" id="72520"/>
    <lineage>
        <taxon>Eukaryota</taxon>
        <taxon>Sar</taxon>
        <taxon>Stramenopiles</taxon>
        <taxon>Ochrophyta</taxon>
        <taxon>Eustigmatophyceae</taxon>
        <taxon>Eustigmatales</taxon>
        <taxon>Monodopsidaceae</taxon>
        <taxon>Nannochloropsis</taxon>
    </lineage>
</organism>
<sequence length="129" mass="14204">MSGGGPVLKPSTLRAWKVATGVICLVTGFQLVFLTDYGDKEHVFTPIQRWYMGQLDSLLGVESEVARRLRTPTFSLNSSKEAEESARAATAAPQPDVNLSHSPSMPAKAGEGVREGRESGGWRRWISWW</sequence>
<keyword evidence="2" id="KW-1133">Transmembrane helix</keyword>
<gene>
    <name evidence="3" type="ORF">Naga_100150g3</name>
</gene>
<comment type="caution">
    <text evidence="3">The sequence shown here is derived from an EMBL/GenBank/DDBJ whole genome shotgun (WGS) entry which is preliminary data.</text>
</comment>
<keyword evidence="2" id="KW-0472">Membrane</keyword>
<dbReference type="EMBL" id="AZIL01000782">
    <property type="protein sequence ID" value="EWM26009.1"/>
    <property type="molecule type" value="Genomic_DNA"/>
</dbReference>
<feature type="compositionally biased region" description="Basic and acidic residues" evidence="1">
    <location>
        <begin position="111"/>
        <end position="120"/>
    </location>
</feature>
<evidence type="ECO:0000256" key="1">
    <source>
        <dbReference type="SAM" id="MobiDB-lite"/>
    </source>
</evidence>
<accession>W7U083</accession>
<evidence type="ECO:0000256" key="2">
    <source>
        <dbReference type="SAM" id="Phobius"/>
    </source>
</evidence>
<dbReference type="AlphaFoldDB" id="W7U083"/>
<keyword evidence="2" id="KW-0812">Transmembrane</keyword>
<name>W7U083_9STRA</name>
<dbReference type="Proteomes" id="UP000019335">
    <property type="component" value="Chromosome 10"/>
</dbReference>
<proteinExistence type="predicted"/>
<dbReference type="OrthoDB" id="192748at2759"/>
<feature type="region of interest" description="Disordered" evidence="1">
    <location>
        <begin position="76"/>
        <end position="120"/>
    </location>
</feature>
<keyword evidence="4" id="KW-1185">Reference proteome</keyword>
<protein>
    <submittedName>
        <fullName evidence="3">Uncharacterized protein</fullName>
    </submittedName>
</protein>